<name>A0A645BMH7_9ZZZZ</name>
<protein>
    <submittedName>
        <fullName evidence="1">Uncharacterized protein</fullName>
    </submittedName>
</protein>
<sequence length="118" mass="12867">MSDAQHRSRVALQVTFQPGYRFGVQVVGGLVEQQQIGLLQQQLAQCHAAPFAARQHIDDGVRRRATQRVHGLLETGIDIPGIAGVELGLQLAHLGQQGVEVGVRIGHRLRDLVESAQH</sequence>
<accession>A0A645BMH7</accession>
<dbReference type="AlphaFoldDB" id="A0A645BMH7"/>
<gene>
    <name evidence="1" type="ORF">SDC9_113362</name>
</gene>
<comment type="caution">
    <text evidence="1">The sequence shown here is derived from an EMBL/GenBank/DDBJ whole genome shotgun (WGS) entry which is preliminary data.</text>
</comment>
<dbReference type="EMBL" id="VSSQ01021092">
    <property type="protein sequence ID" value="MPM66455.1"/>
    <property type="molecule type" value="Genomic_DNA"/>
</dbReference>
<organism evidence="1">
    <name type="scientific">bioreactor metagenome</name>
    <dbReference type="NCBI Taxonomy" id="1076179"/>
    <lineage>
        <taxon>unclassified sequences</taxon>
        <taxon>metagenomes</taxon>
        <taxon>ecological metagenomes</taxon>
    </lineage>
</organism>
<evidence type="ECO:0000313" key="1">
    <source>
        <dbReference type="EMBL" id="MPM66455.1"/>
    </source>
</evidence>
<dbReference type="AntiFam" id="ANF00142">
    <property type="entry name" value="Shadow ORF (opposite yadG)"/>
</dbReference>
<reference evidence="1" key="1">
    <citation type="submission" date="2019-08" db="EMBL/GenBank/DDBJ databases">
        <authorList>
            <person name="Kucharzyk K."/>
            <person name="Murdoch R.W."/>
            <person name="Higgins S."/>
            <person name="Loffler F."/>
        </authorList>
    </citation>
    <scope>NUCLEOTIDE SEQUENCE</scope>
</reference>
<proteinExistence type="predicted"/>